<organism evidence="2 3">
    <name type="scientific">Pyronema omphalodes (strain CBS 100304)</name>
    <name type="common">Pyronema confluens</name>
    <dbReference type="NCBI Taxonomy" id="1076935"/>
    <lineage>
        <taxon>Eukaryota</taxon>
        <taxon>Fungi</taxon>
        <taxon>Dikarya</taxon>
        <taxon>Ascomycota</taxon>
        <taxon>Pezizomycotina</taxon>
        <taxon>Pezizomycetes</taxon>
        <taxon>Pezizales</taxon>
        <taxon>Pyronemataceae</taxon>
        <taxon>Pyronema</taxon>
    </lineage>
</organism>
<gene>
    <name evidence="2" type="ORF">PCON_03397</name>
</gene>
<feature type="compositionally biased region" description="Polar residues" evidence="1">
    <location>
        <begin position="51"/>
        <end position="66"/>
    </location>
</feature>
<feature type="region of interest" description="Disordered" evidence="1">
    <location>
        <begin position="1"/>
        <end position="66"/>
    </location>
</feature>
<sequence>MAKHSTAGSTFPTTEPQQQTSTASIPVASAVLPQKQHHMPSNPIGPRVSTEPPNHSPTESIAPTAASEQQDIVLGDAEDLGLEFVADDNSINFMIFGHNVILPVIELTQSEAGGFLLKLVKITEGHQVKRYSNE</sequence>
<name>U4KU39_PYROM</name>
<evidence type="ECO:0000313" key="3">
    <source>
        <dbReference type="Proteomes" id="UP000018144"/>
    </source>
</evidence>
<accession>U4KU39</accession>
<dbReference type="EMBL" id="HF935215">
    <property type="protein sequence ID" value="CCX04733.1"/>
    <property type="molecule type" value="Genomic_DNA"/>
</dbReference>
<dbReference type="Proteomes" id="UP000018144">
    <property type="component" value="Unassembled WGS sequence"/>
</dbReference>
<keyword evidence="3" id="KW-1185">Reference proteome</keyword>
<dbReference type="AlphaFoldDB" id="U4KU39"/>
<proteinExistence type="predicted"/>
<reference evidence="2 3" key="1">
    <citation type="journal article" date="2013" name="PLoS Genet.">
        <title>The genome and development-dependent transcriptomes of Pyronema confluens: a window into fungal evolution.</title>
        <authorList>
            <person name="Traeger S."/>
            <person name="Altegoer F."/>
            <person name="Freitag M."/>
            <person name="Gabaldon T."/>
            <person name="Kempken F."/>
            <person name="Kumar A."/>
            <person name="Marcet-Houben M."/>
            <person name="Poggeler S."/>
            <person name="Stajich J.E."/>
            <person name="Nowrousian M."/>
        </authorList>
    </citation>
    <scope>NUCLEOTIDE SEQUENCE [LARGE SCALE GENOMIC DNA]</scope>
    <source>
        <strain evidence="3">CBS 100304</strain>
        <tissue evidence="2">Vegetative mycelium</tissue>
    </source>
</reference>
<feature type="compositionally biased region" description="Polar residues" evidence="1">
    <location>
        <begin position="1"/>
        <end position="24"/>
    </location>
</feature>
<protein>
    <submittedName>
        <fullName evidence="2">Uncharacterized protein</fullName>
    </submittedName>
</protein>
<evidence type="ECO:0000313" key="2">
    <source>
        <dbReference type="EMBL" id="CCX04733.1"/>
    </source>
</evidence>
<evidence type="ECO:0000256" key="1">
    <source>
        <dbReference type="SAM" id="MobiDB-lite"/>
    </source>
</evidence>